<dbReference type="EMBL" id="CP002581">
    <property type="protein sequence ID" value="AJK50236.1"/>
    <property type="molecule type" value="Genomic_DNA"/>
</dbReference>
<evidence type="ECO:0000256" key="4">
    <source>
        <dbReference type="ARBA" id="ARBA00023163"/>
    </source>
</evidence>
<dbReference type="PANTHER" id="PTHR30537">
    <property type="entry name" value="HTH-TYPE TRANSCRIPTIONAL REGULATOR"/>
    <property type="match status" value="1"/>
</dbReference>
<sequence>MKTSTEELQTFVAIIDSGSITAAAEQLGQTVSGVSRALNRLERKLGVTLLRRTTRSSQLTDEGELLLARARDILQSVEEAETAVSLGRVKPAGKLRVDAATPFMLHAIVPHLPVFTARYPDIELELTNNERFVDLIEQRIDIAIRIGALPDSTLHARALGSSPLHVLASPAYLAAHGTPRSVADLAAHRLLGFSDIEALNRWPLRRRAGDGGKRDDDGAGLTIDPAHTASSGETLRHLGLAGVGIVCLSDFMTAADIAEGRLVPLLAELMTDYRQPVNAVYYRHAALTGRVQGFLDFLSQHVRL</sequence>
<comment type="similarity">
    <text evidence="1">Belongs to the LysR transcriptional regulatory family.</text>
</comment>
<keyword evidence="3" id="KW-0238">DNA-binding</keyword>
<protein>
    <submittedName>
        <fullName evidence="7">Transcriptional regulator LysR family</fullName>
    </submittedName>
</protein>
<dbReference type="PANTHER" id="PTHR30537:SF20">
    <property type="entry name" value="TRANSCRIPTIONAL REGULATORY PROTEIN"/>
    <property type="match status" value="1"/>
</dbReference>
<dbReference type="GO" id="GO:0003700">
    <property type="term" value="F:DNA-binding transcription factor activity"/>
    <property type="evidence" value="ECO:0007669"/>
    <property type="project" value="InterPro"/>
</dbReference>
<evidence type="ECO:0000256" key="2">
    <source>
        <dbReference type="ARBA" id="ARBA00023015"/>
    </source>
</evidence>
<dbReference type="InterPro" id="IPR036390">
    <property type="entry name" value="WH_DNA-bd_sf"/>
</dbReference>
<dbReference type="HOGENOM" id="CLU_039613_16_0_4"/>
<name>A0A0B6SDC6_BURPL</name>
<evidence type="ECO:0000259" key="6">
    <source>
        <dbReference type="PROSITE" id="PS50931"/>
    </source>
</evidence>
<dbReference type="Gene3D" id="1.10.10.10">
    <property type="entry name" value="Winged helix-like DNA-binding domain superfamily/Winged helix DNA-binding domain"/>
    <property type="match status" value="1"/>
</dbReference>
<gene>
    <name evidence="7" type="ORF">BGL_2c21750</name>
</gene>
<dbReference type="Gene3D" id="3.40.190.10">
    <property type="entry name" value="Periplasmic binding protein-like II"/>
    <property type="match status" value="2"/>
</dbReference>
<evidence type="ECO:0000313" key="7">
    <source>
        <dbReference type="EMBL" id="AJK50236.1"/>
    </source>
</evidence>
<dbReference type="GO" id="GO:0006351">
    <property type="term" value="P:DNA-templated transcription"/>
    <property type="evidence" value="ECO:0007669"/>
    <property type="project" value="TreeGrafter"/>
</dbReference>
<evidence type="ECO:0000313" key="8">
    <source>
        <dbReference type="Proteomes" id="UP000031838"/>
    </source>
</evidence>
<evidence type="ECO:0000256" key="1">
    <source>
        <dbReference type="ARBA" id="ARBA00009437"/>
    </source>
</evidence>
<evidence type="ECO:0000256" key="3">
    <source>
        <dbReference type="ARBA" id="ARBA00023125"/>
    </source>
</evidence>
<accession>A0A0B6SDC6</accession>
<dbReference type="KEGG" id="bgp:BGL_2c21750"/>
<keyword evidence="8" id="KW-1185">Reference proteome</keyword>
<feature type="compositionally biased region" description="Basic and acidic residues" evidence="5">
    <location>
        <begin position="207"/>
        <end position="217"/>
    </location>
</feature>
<organism evidence="7 8">
    <name type="scientific">Burkholderia plantarii</name>
    <dbReference type="NCBI Taxonomy" id="41899"/>
    <lineage>
        <taxon>Bacteria</taxon>
        <taxon>Pseudomonadati</taxon>
        <taxon>Pseudomonadota</taxon>
        <taxon>Betaproteobacteria</taxon>
        <taxon>Burkholderiales</taxon>
        <taxon>Burkholderiaceae</taxon>
        <taxon>Burkholderia</taxon>
    </lineage>
</organism>
<feature type="domain" description="HTH lysR-type" evidence="6">
    <location>
        <begin position="1"/>
        <end position="60"/>
    </location>
</feature>
<dbReference type="InterPro" id="IPR058163">
    <property type="entry name" value="LysR-type_TF_proteobact-type"/>
</dbReference>
<proteinExistence type="inferred from homology"/>
<reference evidence="8" key="1">
    <citation type="submission" date="2011-03" db="EMBL/GenBank/DDBJ databases">
        <authorList>
            <person name="Voget S."/>
            <person name="Streit W.R."/>
            <person name="Jaeger K.E."/>
            <person name="Daniel R."/>
        </authorList>
    </citation>
    <scope>NUCLEOTIDE SEQUENCE [LARGE SCALE GENOMIC DNA]</scope>
    <source>
        <strain evidence="8">PG1</strain>
    </source>
</reference>
<dbReference type="InterPro" id="IPR005119">
    <property type="entry name" value="LysR_subst-bd"/>
</dbReference>
<dbReference type="Pfam" id="PF03466">
    <property type="entry name" value="LysR_substrate"/>
    <property type="match status" value="1"/>
</dbReference>
<dbReference type="RefSeq" id="WP_042628535.1">
    <property type="nucleotide sequence ID" value="NZ_BSTO01000020.1"/>
</dbReference>
<dbReference type="InterPro" id="IPR036388">
    <property type="entry name" value="WH-like_DNA-bd_sf"/>
</dbReference>
<dbReference type="Proteomes" id="UP000031838">
    <property type="component" value="Chromosome 2"/>
</dbReference>
<evidence type="ECO:0000256" key="5">
    <source>
        <dbReference type="SAM" id="MobiDB-lite"/>
    </source>
</evidence>
<dbReference type="PROSITE" id="PS50931">
    <property type="entry name" value="HTH_LYSR"/>
    <property type="match status" value="1"/>
</dbReference>
<dbReference type="InterPro" id="IPR000847">
    <property type="entry name" value="LysR_HTH_N"/>
</dbReference>
<dbReference type="Pfam" id="PF00126">
    <property type="entry name" value="HTH_1"/>
    <property type="match status" value="1"/>
</dbReference>
<keyword evidence="4" id="KW-0804">Transcription</keyword>
<dbReference type="KEGG" id="bpla:bpln_2g21970"/>
<dbReference type="FunFam" id="1.10.10.10:FF:000001">
    <property type="entry name" value="LysR family transcriptional regulator"/>
    <property type="match status" value="1"/>
</dbReference>
<dbReference type="GO" id="GO:0043565">
    <property type="term" value="F:sequence-specific DNA binding"/>
    <property type="evidence" value="ECO:0007669"/>
    <property type="project" value="TreeGrafter"/>
</dbReference>
<keyword evidence="2" id="KW-0805">Transcription regulation</keyword>
<reference evidence="7 8" key="2">
    <citation type="journal article" date="2016" name="Appl. Microbiol. Biotechnol.">
        <title>Mutations improving production and secretion of extracellular lipase by Burkholderia glumae PG1.</title>
        <authorList>
            <person name="Knapp A."/>
            <person name="Voget S."/>
            <person name="Gao R."/>
            <person name="Zaburannyi N."/>
            <person name="Krysciak D."/>
            <person name="Breuer M."/>
            <person name="Hauer B."/>
            <person name="Streit W.R."/>
            <person name="Muller R."/>
            <person name="Daniel R."/>
            <person name="Jaeger K.E."/>
        </authorList>
    </citation>
    <scope>NUCLEOTIDE SEQUENCE [LARGE SCALE GENOMIC DNA]</scope>
    <source>
        <strain evidence="7 8">PG1</strain>
    </source>
</reference>
<dbReference type="SUPFAM" id="SSF53850">
    <property type="entry name" value="Periplasmic binding protein-like II"/>
    <property type="match status" value="1"/>
</dbReference>
<dbReference type="AlphaFoldDB" id="A0A0B6SDC6"/>
<feature type="region of interest" description="Disordered" evidence="5">
    <location>
        <begin position="207"/>
        <end position="226"/>
    </location>
</feature>
<dbReference type="SUPFAM" id="SSF46785">
    <property type="entry name" value="Winged helix' DNA-binding domain"/>
    <property type="match status" value="1"/>
</dbReference>